<dbReference type="AlphaFoldDB" id="A0A9D4AC83"/>
<keyword evidence="2" id="KW-1185">Reference proteome</keyword>
<accession>A0A9D4AC83</accession>
<proteinExistence type="predicted"/>
<dbReference type="OrthoDB" id="10438922at2759"/>
<reference evidence="1 2" key="1">
    <citation type="journal article" date="2021" name="Plant Biotechnol. J.">
        <title>Multi-omics assisted identification of the key and species-specific regulatory components of drought-tolerant mechanisms in Gossypium stocksii.</title>
        <authorList>
            <person name="Yu D."/>
            <person name="Ke L."/>
            <person name="Zhang D."/>
            <person name="Wu Y."/>
            <person name="Sun Y."/>
            <person name="Mei J."/>
            <person name="Sun J."/>
            <person name="Sun Y."/>
        </authorList>
    </citation>
    <scope>NUCLEOTIDE SEQUENCE [LARGE SCALE GENOMIC DNA]</scope>
    <source>
        <strain evidence="2">cv. E1</strain>
        <tissue evidence="1">Leaf</tissue>
    </source>
</reference>
<dbReference type="EMBL" id="JAIQCV010000004">
    <property type="protein sequence ID" value="KAH1106275.1"/>
    <property type="molecule type" value="Genomic_DNA"/>
</dbReference>
<protein>
    <submittedName>
        <fullName evidence="1">Uncharacterized protein</fullName>
    </submittedName>
</protein>
<name>A0A9D4AC83_9ROSI</name>
<gene>
    <name evidence="1" type="ORF">J1N35_010043</name>
</gene>
<organism evidence="1 2">
    <name type="scientific">Gossypium stocksii</name>
    <dbReference type="NCBI Taxonomy" id="47602"/>
    <lineage>
        <taxon>Eukaryota</taxon>
        <taxon>Viridiplantae</taxon>
        <taxon>Streptophyta</taxon>
        <taxon>Embryophyta</taxon>
        <taxon>Tracheophyta</taxon>
        <taxon>Spermatophyta</taxon>
        <taxon>Magnoliopsida</taxon>
        <taxon>eudicotyledons</taxon>
        <taxon>Gunneridae</taxon>
        <taxon>Pentapetalae</taxon>
        <taxon>rosids</taxon>
        <taxon>malvids</taxon>
        <taxon>Malvales</taxon>
        <taxon>Malvaceae</taxon>
        <taxon>Malvoideae</taxon>
        <taxon>Gossypium</taxon>
    </lineage>
</organism>
<dbReference type="Proteomes" id="UP000828251">
    <property type="component" value="Unassembled WGS sequence"/>
</dbReference>
<comment type="caution">
    <text evidence="1">The sequence shown here is derived from an EMBL/GenBank/DDBJ whole genome shotgun (WGS) entry which is preliminary data.</text>
</comment>
<sequence>MLGAFQQYAGANPIPTSRGFPLECLEALDGKEFNGVRGVNLAKAKYWLEGVEKIFKQIPITTAK</sequence>
<evidence type="ECO:0000313" key="2">
    <source>
        <dbReference type="Proteomes" id="UP000828251"/>
    </source>
</evidence>
<evidence type="ECO:0000313" key="1">
    <source>
        <dbReference type="EMBL" id="KAH1106275.1"/>
    </source>
</evidence>